<sequence>MVGKSDYDELVGKLTQAQNVARELENRANELQKTMRDVEAKYAALLEVAESRHVAAKERCERLVAREVELVDEMEAKDVKILGQKSDLEAMRVTAAETQVKLRSLNRRMMEWEKGRNSRRSSASDMKEKARKYPELKAIVFKLKSRLRKRAELLKSIMKENRCLRRIVHENERPAKGFLEKLERLRRRIVEKRGAIKKLEAVVRSLPVRHVGARPCDDDAPPETHKSPRRA</sequence>
<protein>
    <submittedName>
        <fullName evidence="6">DUF5741 domain-containing protein</fullName>
    </submittedName>
</protein>
<dbReference type="AlphaFoldDB" id="A0A0R3U8T2"/>
<feature type="coiled-coil region" evidence="1">
    <location>
        <begin position="7"/>
        <end position="108"/>
    </location>
</feature>
<proteinExistence type="predicted"/>
<feature type="domain" description="DUF5741" evidence="3">
    <location>
        <begin position="125"/>
        <end position="201"/>
    </location>
</feature>
<dbReference type="STRING" id="53468.A0A0R3U8T2"/>
<reference evidence="4 5" key="2">
    <citation type="submission" date="2018-10" db="EMBL/GenBank/DDBJ databases">
        <authorList>
            <consortium name="Pathogen Informatics"/>
        </authorList>
    </citation>
    <scope>NUCLEOTIDE SEQUENCE [LARGE SCALE GENOMIC DNA]</scope>
</reference>
<evidence type="ECO:0000313" key="6">
    <source>
        <dbReference type="WBParaSite" id="MCOS_0000330801-mRNA-1"/>
    </source>
</evidence>
<evidence type="ECO:0000313" key="5">
    <source>
        <dbReference type="Proteomes" id="UP000267029"/>
    </source>
</evidence>
<evidence type="ECO:0000256" key="1">
    <source>
        <dbReference type="SAM" id="Coils"/>
    </source>
</evidence>
<feature type="compositionally biased region" description="Basic and acidic residues" evidence="2">
    <location>
        <begin position="222"/>
        <end position="231"/>
    </location>
</feature>
<evidence type="ECO:0000256" key="2">
    <source>
        <dbReference type="SAM" id="MobiDB-lite"/>
    </source>
</evidence>
<dbReference type="Pfam" id="PF19012">
    <property type="entry name" value="DUF5741"/>
    <property type="match status" value="1"/>
</dbReference>
<evidence type="ECO:0000313" key="4">
    <source>
        <dbReference type="EMBL" id="VDD77306.1"/>
    </source>
</evidence>
<evidence type="ECO:0000259" key="3">
    <source>
        <dbReference type="Pfam" id="PF19012"/>
    </source>
</evidence>
<dbReference type="Proteomes" id="UP000267029">
    <property type="component" value="Unassembled WGS sequence"/>
</dbReference>
<name>A0A0R3U8T2_MESCO</name>
<dbReference type="WBParaSite" id="MCOS_0000330801-mRNA-1">
    <property type="protein sequence ID" value="MCOS_0000330801-mRNA-1"/>
    <property type="gene ID" value="MCOS_0000330801"/>
</dbReference>
<reference evidence="6" key="1">
    <citation type="submission" date="2017-02" db="UniProtKB">
        <authorList>
            <consortium name="WormBaseParasite"/>
        </authorList>
    </citation>
    <scope>IDENTIFICATION</scope>
</reference>
<organism evidence="6">
    <name type="scientific">Mesocestoides corti</name>
    <name type="common">Flatworm</name>
    <dbReference type="NCBI Taxonomy" id="53468"/>
    <lineage>
        <taxon>Eukaryota</taxon>
        <taxon>Metazoa</taxon>
        <taxon>Spiralia</taxon>
        <taxon>Lophotrochozoa</taxon>
        <taxon>Platyhelminthes</taxon>
        <taxon>Cestoda</taxon>
        <taxon>Eucestoda</taxon>
        <taxon>Cyclophyllidea</taxon>
        <taxon>Mesocestoididae</taxon>
        <taxon>Mesocestoides</taxon>
    </lineage>
</organism>
<accession>A0A0R3U8T2</accession>
<dbReference type="OrthoDB" id="6244669at2759"/>
<gene>
    <name evidence="4" type="ORF">MCOS_LOCUS3309</name>
</gene>
<keyword evidence="1" id="KW-0175">Coiled coil</keyword>
<dbReference type="InterPro" id="IPR043979">
    <property type="entry name" value="DUF5741"/>
</dbReference>
<dbReference type="EMBL" id="UXSR01000725">
    <property type="protein sequence ID" value="VDD77306.1"/>
    <property type="molecule type" value="Genomic_DNA"/>
</dbReference>
<feature type="region of interest" description="Disordered" evidence="2">
    <location>
        <begin position="211"/>
        <end position="231"/>
    </location>
</feature>
<keyword evidence="5" id="KW-1185">Reference proteome</keyword>